<evidence type="ECO:0000256" key="1">
    <source>
        <dbReference type="SAM" id="MobiDB-lite"/>
    </source>
</evidence>
<reference evidence="4" key="1">
    <citation type="journal article" date="2010" name="Nat. Biotechnol.">
        <title>Draft genome sequence of the oilseed species Ricinus communis.</title>
        <authorList>
            <person name="Chan A.P."/>
            <person name="Crabtree J."/>
            <person name="Zhao Q."/>
            <person name="Lorenzi H."/>
            <person name="Orvis J."/>
            <person name="Puiu D."/>
            <person name="Melake-Berhan A."/>
            <person name="Jones K.M."/>
            <person name="Redman J."/>
            <person name="Chen G."/>
            <person name="Cahoon E.B."/>
            <person name="Gedil M."/>
            <person name="Stanke M."/>
            <person name="Haas B.J."/>
            <person name="Wortman J.R."/>
            <person name="Fraser-Liggett C.M."/>
            <person name="Ravel J."/>
            <person name="Rabinowicz P.D."/>
        </authorList>
    </citation>
    <scope>NUCLEOTIDE SEQUENCE [LARGE SCALE GENOMIC DNA]</scope>
    <source>
        <strain evidence="4">cv. Hale</strain>
    </source>
</reference>
<dbReference type="EMBL" id="EQ975284">
    <property type="protein sequence ID" value="EEF27625.1"/>
    <property type="molecule type" value="Genomic_DNA"/>
</dbReference>
<protein>
    <recommendedName>
        <fullName evidence="2">DUF6471 domain-containing protein</fullName>
    </recommendedName>
</protein>
<accession>B9T939</accession>
<dbReference type="InParanoid" id="B9T939"/>
<feature type="compositionally biased region" description="Polar residues" evidence="1">
    <location>
        <begin position="79"/>
        <end position="95"/>
    </location>
</feature>
<dbReference type="InterPro" id="IPR045526">
    <property type="entry name" value="DUF6471"/>
</dbReference>
<evidence type="ECO:0000259" key="2">
    <source>
        <dbReference type="Pfam" id="PF20075"/>
    </source>
</evidence>
<evidence type="ECO:0000313" key="4">
    <source>
        <dbReference type="Proteomes" id="UP000008311"/>
    </source>
</evidence>
<feature type="domain" description="DUF6471" evidence="2">
    <location>
        <begin position="11"/>
        <end position="72"/>
    </location>
</feature>
<dbReference type="AlphaFoldDB" id="B9T939"/>
<keyword evidence="4" id="KW-1185">Reference proteome</keyword>
<feature type="region of interest" description="Disordered" evidence="1">
    <location>
        <begin position="74"/>
        <end position="95"/>
    </location>
</feature>
<sequence length="95" mass="10409">MKSEREAIEEWGFEASVQIKGAMLERDWGYKELAEALKKLGVRRSPTAINRRINRGNFTAGFFLACLFALKNAKGEDSGASSMSDTKGATSMSGE</sequence>
<dbReference type="Proteomes" id="UP000008311">
    <property type="component" value="Unassembled WGS sequence"/>
</dbReference>
<gene>
    <name evidence="3" type="ORF">RCOM_0102330</name>
</gene>
<name>B9T939_RICCO</name>
<dbReference type="Pfam" id="PF20075">
    <property type="entry name" value="DUF6471"/>
    <property type="match status" value="1"/>
</dbReference>
<organism evidence="3 4">
    <name type="scientific">Ricinus communis</name>
    <name type="common">Castor bean</name>
    <dbReference type="NCBI Taxonomy" id="3988"/>
    <lineage>
        <taxon>Eukaryota</taxon>
        <taxon>Viridiplantae</taxon>
        <taxon>Streptophyta</taxon>
        <taxon>Embryophyta</taxon>
        <taxon>Tracheophyta</taxon>
        <taxon>Spermatophyta</taxon>
        <taxon>Magnoliopsida</taxon>
        <taxon>eudicotyledons</taxon>
        <taxon>Gunneridae</taxon>
        <taxon>Pentapetalae</taxon>
        <taxon>rosids</taxon>
        <taxon>fabids</taxon>
        <taxon>Malpighiales</taxon>
        <taxon>Euphorbiaceae</taxon>
        <taxon>Acalyphoideae</taxon>
        <taxon>Acalypheae</taxon>
        <taxon>Ricinus</taxon>
    </lineage>
</organism>
<proteinExistence type="predicted"/>
<evidence type="ECO:0000313" key="3">
    <source>
        <dbReference type="EMBL" id="EEF27625.1"/>
    </source>
</evidence>